<sequence length="350" mass="36253">MFVKKYPLAVTFLALALSGCGGGSSGSSSTPAAGANASASNLSTAQKNYEGMALSANGGLHYLDDSLSFTSSSTGAITITPSSFFFTQNSSIAQSALNGTQPLTMTNSTAAQTLPLPVLAAARYMVNGTIYSLGMPAQAQISYKGNNVQEDYFATDGVTIIHSTLGTSYTVSNLSGLIASSPPELFDNSGLGVITNTINGNSLYNRQANWQTGAAYIKAVRQVVGDTLEVGDCIAPATTGPSITPCSSAIGTLEGFFPHTSATDGKTYQQTDGQIVTLAGVRAWVATAVLNTATTEYRVYYQNNGAIYSGVLTKDGTPLQIYALGTTTPQNFYISLNSAALQSIKSAVSF</sequence>
<feature type="chain" id="PRO_5032849882" evidence="1">
    <location>
        <begin position="24"/>
        <end position="350"/>
    </location>
</feature>
<keyword evidence="1" id="KW-0732">Signal</keyword>
<dbReference type="Proteomes" id="UP000451565">
    <property type="component" value="Unassembled WGS sequence"/>
</dbReference>
<dbReference type="EMBL" id="WINI01000009">
    <property type="protein sequence ID" value="MQR02434.1"/>
    <property type="molecule type" value="Genomic_DNA"/>
</dbReference>
<evidence type="ECO:0000313" key="2">
    <source>
        <dbReference type="EMBL" id="MQR02434.1"/>
    </source>
</evidence>
<evidence type="ECO:0000313" key="3">
    <source>
        <dbReference type="Proteomes" id="UP000451565"/>
    </source>
</evidence>
<organism evidence="2 3">
    <name type="scientific">Glaciimonas soli</name>
    <dbReference type="NCBI Taxonomy" id="2590999"/>
    <lineage>
        <taxon>Bacteria</taxon>
        <taxon>Pseudomonadati</taxon>
        <taxon>Pseudomonadota</taxon>
        <taxon>Betaproteobacteria</taxon>
        <taxon>Burkholderiales</taxon>
        <taxon>Oxalobacteraceae</taxon>
        <taxon>Glaciimonas</taxon>
    </lineage>
</organism>
<name>A0A843YXP4_9BURK</name>
<evidence type="ECO:0000256" key="1">
    <source>
        <dbReference type="SAM" id="SignalP"/>
    </source>
</evidence>
<reference evidence="2 3" key="1">
    <citation type="submission" date="2019-10" db="EMBL/GenBank/DDBJ databases">
        <title>Glaciimonas soli sp. nov., a psychrophilic bacterium isolated from the forest soil of a high elevation mountain in Taiwan.</title>
        <authorList>
            <person name="Wang L.-T."/>
            <person name="Shieh W.Y."/>
        </authorList>
    </citation>
    <scope>NUCLEOTIDE SEQUENCE [LARGE SCALE GENOMIC DNA]</scope>
    <source>
        <strain evidence="2 3">GS1</strain>
    </source>
</reference>
<dbReference type="PROSITE" id="PS51257">
    <property type="entry name" value="PROKAR_LIPOPROTEIN"/>
    <property type="match status" value="1"/>
</dbReference>
<accession>A0A843YXP4</accession>
<gene>
    <name evidence="2" type="ORF">GEV47_17290</name>
</gene>
<comment type="caution">
    <text evidence="2">The sequence shown here is derived from an EMBL/GenBank/DDBJ whole genome shotgun (WGS) entry which is preliminary data.</text>
</comment>
<keyword evidence="3" id="KW-1185">Reference proteome</keyword>
<feature type="signal peptide" evidence="1">
    <location>
        <begin position="1"/>
        <end position="23"/>
    </location>
</feature>
<proteinExistence type="predicted"/>
<dbReference type="OrthoDB" id="9084301at2"/>
<protein>
    <submittedName>
        <fullName evidence="2">Uncharacterized protein</fullName>
    </submittedName>
</protein>
<dbReference type="AlphaFoldDB" id="A0A843YXP4"/>